<protein>
    <submittedName>
        <fullName evidence="1">Uncharacterized protein</fullName>
    </submittedName>
</protein>
<name>A0A9C7C6Z8_9VIRU</name>
<organism evidence="1">
    <name type="scientific">Sicyonia whispovirus</name>
    <dbReference type="NCBI Taxonomy" id="2984283"/>
    <lineage>
        <taxon>Viruses</taxon>
        <taxon>Viruses incertae sedis</taxon>
        <taxon>Naldaviricetes</taxon>
        <taxon>Nimaviridae</taxon>
        <taxon>Whispovirus</taxon>
    </lineage>
</organism>
<sequence length="109" mass="12100">MPSQMADPPWRSTASMNTMSMLNKTYNLFVLFNFLLLKFSGKKGADPSREAKRNHNITSSLCRVLGCRHLARLYHSAPPCSATLLIPATRRGSMGWCPAPRRSSRGGMS</sequence>
<evidence type="ECO:0000313" key="1">
    <source>
        <dbReference type="EMBL" id="BDT63076.1"/>
    </source>
</evidence>
<reference evidence="1" key="1">
    <citation type="submission" date="2022-10" db="EMBL/GenBank/DDBJ databases">
        <title>Genome sequences of endogenous nimaviruses in decapod crustaceans.</title>
        <authorList>
            <person name="Kawato S."/>
            <person name="Nozaki R."/>
            <person name="Kondo H."/>
            <person name="Hirono I."/>
        </authorList>
    </citation>
    <scope>NUCLEOTIDE SEQUENCE</scope>
    <source>
        <strain evidence="1">Fukuoka2019</strain>
    </source>
</reference>
<dbReference type="EMBL" id="LC738881">
    <property type="protein sequence ID" value="BDT63076.1"/>
    <property type="molecule type" value="Genomic_DNA"/>
</dbReference>
<accession>A0A9C7C6Z8</accession>
<proteinExistence type="predicted"/>